<sequence length="852" mass="96539">MRVTGILKNYPQWWIWGILGFWMLMICNGEENLWVTVYYGVPVWKEAKTTLFCASDAKAYKKEVHNVWATHACVPTDPSPQELFLKNVTENFNMWKNDMVDQMHEDIISLWDQSLKPCVKLTPLCVTLMCSNAIVKNSTTEEMKNCSFNTTTEIRDKEKKEYALFYRPDIVPLNNKTSNTSEYRLINCNTSAVTQACPKVTFEPIPIHYCAPAGYAILKCNDETFNGTGPCSNVSTVQCTHGIRPVVSTQLLLNGSLAEKEIVIRSENLTNNAKIIIVHLHTPVQIVCTRPNNNTRKSVRIGPGQTFYATGDIIGDPRQAHCNISEKKWNETLQKVGIELQKHFPNKTIKYNQSAGGDMEITTHSFNCGGEFFYCNTAKLFNSTYNGTYISTNSTDSTSNITLQCRIKQIINMWQGVGRAMYAPPIAGNITCRSNITGLLLTRDGGINNDSNETETFRPAGGDMRDNWRSELYKYKVVEVQPLGIAPTGAKRRVVEREKRAAGLGALFLGFLGAAGSTMGAASITLTVQARQLLSGIVQQQSNLLRAIEAQQHMLQLTVWGIKQLQARVLALERYLKDQQLLGMWGCSGKLICTTNVPWNTSWSNKSETDIWDNMTWMQWEREISNYTETIYKLLEDSQNQQERNEQDLLALDSWNSLWNWFSITKWLWYIKIFIMIVGGLIGLRIVFAVLSIVNRVRQGYSPLSLQTLTPNPREPDRLRGIEEEGGEQDKDRSIRLVSGFLPIVWDDLRSLCLFSYHRLRDFLLLAARVVELLGRSSLRGLQRGWEVLKYLGSLVQYWGLELKKSAISLFDTLAIAVAEGTDRIIEAIQGFCRAIRNIPTRIRQGFEASLL</sequence>
<dbReference type="GO" id="GO:0019062">
    <property type="term" value="P:virion attachment to host cell"/>
    <property type="evidence" value="ECO:0007669"/>
    <property type="project" value="UniProtKB-UniRule"/>
</dbReference>
<keyword evidence="25 32" id="KW-0472">Membrane</keyword>
<evidence type="ECO:0000256" key="9">
    <source>
        <dbReference type="ARBA" id="ARBA00022511"/>
    </source>
</evidence>
<feature type="chain" id="PRO_5023287669" description="Envelope glycoprotein gp160" evidence="32">
    <location>
        <begin position="32"/>
        <end position="852"/>
    </location>
</feature>
<keyword evidence="21 32" id="KW-1164">Virus endocytosis by host</keyword>
<feature type="disulfide bond" evidence="32">
    <location>
        <begin position="220"/>
        <end position="231"/>
    </location>
</feature>
<feature type="region of interest" description="Fusion peptide" evidence="32">
    <location>
        <begin position="501"/>
        <end position="521"/>
    </location>
</feature>
<comment type="subcellular location">
    <molecule>Transmembrane protein gp41</molecule>
    <subcellularLocation>
        <location evidence="32">Virion membrane</location>
        <topology evidence="32">Single-pass type I membrane protein</topology>
    </subcellularLocation>
    <subcellularLocation>
        <location evidence="32">Host cell membrane</location>
        <topology evidence="32">Single-pass type I membrane protein</topology>
    </subcellularLocation>
    <subcellularLocation>
        <location evidence="32">Host endosome membrane</location>
        <topology evidence="32">Single-pass type I membrane protein</topology>
    </subcellularLocation>
    <text evidence="32">It is probably concentrated at the site of budding and incorporated into the virions possibly by contacts between the cytoplasmic tail of Env and the N-terminus of Gag.</text>
</comment>
<comment type="domain">
    <text evidence="32">Some of the most genetically diverse regions of the viral genome are present in Env. They are called variable regions 1 through 5 (V1 through V5). Coreceptor usage of gp120 is determined mainly by the primary structure of the third variable region (V3) in the outer domain of gp120. The sequence of V3 determines which coreceptor, CCR5 and/or CXCR4 (corresponding to R5/macrophage, X4/T cell and R5X4/T cell and macrophage tropism), is used to trigger the fusion potential of the Env complex, and hence which cells the virus can infect. Binding to CCR5 involves a region adjacent in addition to V3.</text>
</comment>
<keyword evidence="12 32" id="KW-1162">Viral penetration into host cytoplasm</keyword>
<feature type="lipid moiety-binding region" description="S-palmitoyl cysteine; by host" evidence="32">
    <location>
        <position position="833"/>
    </location>
</feature>
<keyword evidence="11 32" id="KW-0945">Host-virus interaction</keyword>
<dbReference type="Gene3D" id="1.20.5.490">
    <property type="entry name" value="Single helix bin"/>
    <property type="match status" value="1"/>
</dbReference>
<evidence type="ECO:0000256" key="20">
    <source>
        <dbReference type="ARBA" id="ARBA00022879"/>
    </source>
</evidence>
<feature type="region of interest" description="Disordered" evidence="34">
    <location>
        <begin position="708"/>
        <end position="731"/>
    </location>
</feature>
<comment type="miscellaneous">
    <text evidence="32">Inhibitors targeting HIV-1 viral envelope proteins are used as antiretroviral drugs. Attachment of virions to the cell surface via non-specific interactions and CD4 binding can be blocked by inhibitors that include cyanovirin-N, cyclotriazadisulfonamide analogs, PRO 2000, TNX 355 and PRO 542. In addition, BMS 806 can block CD4-induced conformational changes. Env interactions with the coreceptor molecules can be targeted by CCR5 antagonists including SCH-D, maraviroc (UK 427857) and aplaviroc (GW 873140), and the CXCR4 antagonist AMD 070. Fusion of viral and cellular membranes can be inhibited by peptides such as enfuvirtide and tifuvirtide (T 1249). Resistance to inhibitors associated with mutations in Env are observed. Most of the time, single mutations confer only a modest reduction in drug susceptibility. Combination of several mutations is usually required to develop a high-level drug resistance.</text>
</comment>
<dbReference type="Gene3D" id="2.170.40.20">
    <property type="entry name" value="Human immunodeficiency virus 1, Gp160, envelope glycoprotein"/>
    <property type="match status" value="2"/>
</dbReference>
<dbReference type="SUPFAM" id="SSF56502">
    <property type="entry name" value="gp120 core"/>
    <property type="match status" value="2"/>
</dbReference>
<feature type="transmembrane region" description="Helical" evidence="33">
    <location>
        <begin position="667"/>
        <end position="694"/>
    </location>
</feature>
<comment type="miscellaneous">
    <text evidence="32">HIV-1 lineages are divided in three main groups, M (for Major), O (for Outlier), and N (for New, or Non-M, Non-O). The vast majority of strains found worldwide belong to the group M. Group O seems to be endemic to and largely confined to Cameroon and neighboring countries in West Central Africa, where these viruses represent a small minority of HIV-1 strains. The group N is represented by a limited number of isolates from Cameroonian persons. The group M is further subdivided in 9 clades or subtypes (A to D, F to H, J and K).</text>
</comment>
<evidence type="ECO:0000256" key="26">
    <source>
        <dbReference type="ARBA" id="ARBA00023139"/>
    </source>
</evidence>
<feature type="lipid moiety-binding region" description="S-palmitoyl cysteine; by host" evidence="32">
    <location>
        <position position="753"/>
    </location>
</feature>
<dbReference type="InterPro" id="IPR037527">
    <property type="entry name" value="Gp160"/>
</dbReference>
<reference evidence="37" key="1">
    <citation type="submission" date="2016-05" db="EMBL/GenBank/DDBJ databases">
        <title>Staged Induction of HIV-1 Glycan-Dependent Broadly Neutralizing Antibodies.</title>
        <authorList>
            <person name="Bonsignori M."/>
            <person name="Kreider E.F."/>
            <person name="Fera D."/>
            <person name="Meyerhoff R.R."/>
            <person name="Bradley T."/>
            <person name="Wiehe K."/>
            <person name="Alam S.M."/>
            <person name="Hwang K.-K."/>
            <person name="Saunders K.O."/>
            <person name="Xia S.-M."/>
            <person name="Zhang R."/>
            <person name="Gladden M."/>
            <person name="Monroe A."/>
            <person name="Pier B.W."/>
            <person name="Jette C.A."/>
            <person name="Kelsoe G."/>
            <person name="Louder M.K."/>
            <person name="Morris L."/>
            <person name="Kappes J."/>
            <person name="Wagh K."/>
            <person name="Kamanga G."/>
            <person name="Cohen M.S."/>
            <person name="Hraber P.T."/>
            <person name="Montefiori D.C."/>
            <person name="Trama A."/>
            <person name="Liao H.-X."/>
            <person name="Kepler T.B."/>
            <person name="Moody M.A."/>
            <person name="Gao F."/>
            <person name="Mascola J.R."/>
            <person name="Shaw G.M."/>
            <person name="Hahn B.H."/>
            <person name="Harrison S.C."/>
            <person name="Korber B."/>
            <person name="Haynes B.F."/>
        </authorList>
    </citation>
    <scope>NUCLEOTIDE SEQUENCE</scope>
    <source>
        <strain evidence="37">CH0848.3.d1120.10.21</strain>
    </source>
</reference>
<dbReference type="GO" id="GO:0052031">
    <property type="term" value="P:symbiont-mediated perturbation of host defense response"/>
    <property type="evidence" value="ECO:0007669"/>
    <property type="project" value="UniProtKB-UniRule"/>
</dbReference>
<dbReference type="InterPro" id="IPR036377">
    <property type="entry name" value="Gp120_core_sf"/>
</dbReference>
<evidence type="ECO:0000256" key="22">
    <source>
        <dbReference type="ARBA" id="ARBA00022989"/>
    </source>
</evidence>
<comment type="domain">
    <text evidence="32 33">The 17 amino acids long immunosuppressive region is present in many retroviral envelope proteins. Synthetic peptides derived from this relatively conserved sequence inhibit immune function in vitro and in vivo.</text>
</comment>
<keyword evidence="20 32" id="KW-0261">Viral envelope protein</keyword>
<comment type="domain">
    <text evidence="32">The membrane proximal external region (MPER) present in gp41 is a tryptophan-rich region recognized by the antibodies 2F5, Z13, and 4E10. MPER seems to play a role in fusion.</text>
</comment>
<dbReference type="FunFam" id="1.10.287.210:FF:000001">
    <property type="entry name" value="Envelope glycoprotein gp160"/>
    <property type="match status" value="1"/>
</dbReference>
<dbReference type="HAMAP" id="MF_04083">
    <property type="entry name" value="HIV_ENV"/>
    <property type="match status" value="1"/>
</dbReference>
<comment type="PTM">
    <text evidence="32">Specific enzymatic cleavages in vivo yield mature proteins. Envelope glycoproteins are synthesized as a inactive precursor that is heavily N-glycosylated and processed likely by host cell furin in the Golgi to yield the mature SU and TM proteins. The cleavage site between SU and TM requires the minimal sequence [KR]-X-[KR]-R. About 2 of the 9 disulfide bonds of gp41 are reduced by P4HB/PDI, following binding to CD4 receptor.</text>
</comment>
<feature type="compositionally biased region" description="Basic and acidic residues" evidence="34">
    <location>
        <begin position="714"/>
        <end position="731"/>
    </location>
</feature>
<evidence type="ECO:0000256" key="11">
    <source>
        <dbReference type="ARBA" id="ARBA00022581"/>
    </source>
</evidence>
<evidence type="ECO:0000259" key="36">
    <source>
        <dbReference type="Pfam" id="PF00517"/>
    </source>
</evidence>
<feature type="coiled-coil region" evidence="32">
    <location>
        <begin position="622"/>
        <end position="656"/>
    </location>
</feature>
<evidence type="ECO:0000256" key="25">
    <source>
        <dbReference type="ARBA" id="ARBA00023136"/>
    </source>
</evidence>
<evidence type="ECO:0000256" key="24">
    <source>
        <dbReference type="ARBA" id="ARBA00023054"/>
    </source>
</evidence>
<keyword evidence="17 32" id="KW-1161">Viral attachment to host cell</keyword>
<keyword evidence="7 32" id="KW-1168">Fusion of virus membrane with host membrane</keyword>
<dbReference type="Pfam" id="PF00516">
    <property type="entry name" value="GP120"/>
    <property type="match status" value="1"/>
</dbReference>
<comment type="subcellular location">
    <subcellularLocation>
        <location evidence="3">Host cell membrane</location>
        <topology evidence="3">Peripheral membrane protein</topology>
    </subcellularLocation>
    <subcellularLocation>
        <location evidence="1">Host cell membrane</location>
        <topology evidence="1">Single-pass type I membrane protein</topology>
    </subcellularLocation>
    <subcellularLocation>
        <location evidence="2">Host endosome membrane</location>
        <topology evidence="2">Peripheral membrane protein</topology>
    </subcellularLocation>
    <subcellularLocation>
        <location evidence="5">Host endosome membrane</location>
        <topology evidence="5">Single-pass type I membrane protein</topology>
    </subcellularLocation>
    <subcellularLocation>
        <location evidence="6">Virion membrane</location>
        <topology evidence="6">Peripheral membrane protein</topology>
    </subcellularLocation>
    <subcellularLocation>
        <location evidence="4">Virion membrane</location>
        <topology evidence="4">Single-pass type I membrane protein</topology>
    </subcellularLocation>
</comment>
<dbReference type="GO" id="GO:0020002">
    <property type="term" value="C:host cell plasma membrane"/>
    <property type="evidence" value="ECO:0007669"/>
    <property type="project" value="UniProtKB-SubCell"/>
</dbReference>
<keyword evidence="30 32" id="KW-0449">Lipoprotein</keyword>
<evidence type="ECO:0000256" key="15">
    <source>
        <dbReference type="ARBA" id="ARBA00022703"/>
    </source>
</evidence>
<dbReference type="InterPro" id="IPR000328">
    <property type="entry name" value="GP41-like"/>
</dbReference>
<evidence type="ECO:0000256" key="2">
    <source>
        <dbReference type="ARBA" id="ARBA00004433"/>
    </source>
</evidence>
<evidence type="ECO:0000256" key="27">
    <source>
        <dbReference type="ARBA" id="ARBA00023157"/>
    </source>
</evidence>
<dbReference type="FunFam" id="2.170.40.20:FF:000003">
    <property type="entry name" value="Envelope glycoprotein gp160"/>
    <property type="match status" value="1"/>
</dbReference>
<evidence type="ECO:0000256" key="33">
    <source>
        <dbReference type="RuleBase" id="RU363095"/>
    </source>
</evidence>
<feature type="domain" description="Retroviral envelope protein GP41-like" evidence="36">
    <location>
        <begin position="519"/>
        <end position="709"/>
    </location>
</feature>
<evidence type="ECO:0000256" key="1">
    <source>
        <dbReference type="ARBA" id="ARBA00004402"/>
    </source>
</evidence>
<organism evidence="37">
    <name type="scientific">Human immunodeficiency virus type 1</name>
    <name type="common">HIV-1</name>
    <dbReference type="NCBI Taxonomy" id="11676"/>
    <lineage>
        <taxon>Viruses</taxon>
        <taxon>Riboviria</taxon>
        <taxon>Pararnavirae</taxon>
        <taxon>Artverviricota</taxon>
        <taxon>Revtraviricetes</taxon>
        <taxon>Ortervirales</taxon>
        <taxon>Retroviridae</taxon>
        <taxon>Orthoretrovirinae</taxon>
        <taxon>Lentivirus</taxon>
        <taxon>Lentivirus humimdef1</taxon>
    </lineage>
</organism>
<comment type="subcellular location">
    <molecule>Surface protein gp120</molecule>
    <subcellularLocation>
        <location evidence="32">Virion membrane</location>
        <topology evidence="32">Peripheral membrane protein</topology>
    </subcellularLocation>
    <subcellularLocation>
        <location evidence="32">Host cell membrane</location>
        <topology evidence="32">Peripheral membrane protein</topology>
    </subcellularLocation>
    <subcellularLocation>
        <location evidence="32">Host endosome membrane</location>
        <topology evidence="32">Single-pass type I membrane protein</topology>
    </subcellularLocation>
    <text evidence="32">The surface protein is not anchored to the viral envelope, but associates with the extravirion surface through its binding to TM. It is probably concentrated at the site of budding and incorporated into the virions possibly by contacts between the cytoplasmic tail of Env and the N-terminus of Gag.</text>
</comment>
<dbReference type="FunFam" id="2.170.40.20:FF:000004">
    <property type="entry name" value="Envelope glycoprotein gp160"/>
    <property type="match status" value="1"/>
</dbReference>
<dbReference type="GO" id="GO:0019082">
    <property type="term" value="P:viral protein processing"/>
    <property type="evidence" value="ECO:0007669"/>
    <property type="project" value="UniProtKB-UniRule"/>
</dbReference>
<proteinExistence type="inferred from homology"/>
<keyword evidence="19 32" id="KW-1043">Host membrane</keyword>
<dbReference type="FunFam" id="1.20.5.490:FF:000001">
    <property type="entry name" value="Envelope glycoprotein gp160"/>
    <property type="match status" value="1"/>
</dbReference>
<dbReference type="Pfam" id="PF00517">
    <property type="entry name" value="GP41"/>
    <property type="match status" value="1"/>
</dbReference>
<keyword evidence="22 32" id="KW-1133">Transmembrane helix</keyword>
<keyword evidence="27 32" id="KW-1015">Disulfide bond</keyword>
<dbReference type="GO" id="GO:0055036">
    <property type="term" value="C:virion membrane"/>
    <property type="evidence" value="ECO:0007669"/>
    <property type="project" value="UniProtKB-SubCell"/>
</dbReference>
<feature type="short sequence motif" description="YXXL motif; contains endocytosis signal" evidence="32">
    <location>
        <begin position="701"/>
        <end position="704"/>
    </location>
</feature>
<feature type="domain" description="Human immunodeficiency virus 1 envelope glycoprotein Gp120" evidence="35">
    <location>
        <begin position="138"/>
        <end position="500"/>
    </location>
</feature>
<evidence type="ECO:0000256" key="4">
    <source>
        <dbReference type="ARBA" id="ARBA00004563"/>
    </source>
</evidence>
<comment type="domain">
    <text evidence="32">The CD4-binding region is targeted by the antibody b12.</text>
</comment>
<dbReference type="GO" id="GO:0044175">
    <property type="term" value="C:host cell endosome membrane"/>
    <property type="evidence" value="ECO:0007669"/>
    <property type="project" value="UniProtKB-SubCell"/>
</dbReference>
<evidence type="ECO:0000256" key="5">
    <source>
        <dbReference type="ARBA" id="ARBA00004578"/>
    </source>
</evidence>
<dbReference type="InterPro" id="IPR000777">
    <property type="entry name" value="HIV1_Gp120"/>
</dbReference>
<keyword evidence="26 32" id="KW-0564">Palmitate</keyword>
<evidence type="ECO:0000256" key="31">
    <source>
        <dbReference type="ARBA" id="ARBA00023296"/>
    </source>
</evidence>
<keyword evidence="14 32" id="KW-0812">Transmembrane</keyword>
<protein>
    <recommendedName>
        <fullName evidence="32">Envelope glycoprotein gp160</fullName>
    </recommendedName>
    <alternativeName>
        <fullName evidence="32">Env polyprotein</fullName>
    </alternativeName>
    <component>
        <recommendedName>
            <fullName evidence="32">Surface protein gp120</fullName>
            <shortName evidence="32">SU</shortName>
        </recommendedName>
        <alternativeName>
            <fullName evidence="32">Glycoprotein 120</fullName>
            <shortName evidence="32">gp120</shortName>
        </alternativeName>
    </component>
    <component>
        <recommendedName>
            <fullName evidence="32">Transmembrane protein gp41</fullName>
            <shortName evidence="32">TM</shortName>
        </recommendedName>
        <alternativeName>
            <fullName evidence="32">Glycoprotein 41</fullName>
            <shortName evidence="32">gp41</shortName>
        </alternativeName>
    </component>
</protein>
<keyword evidence="10 32" id="KW-1165">Clathrin-mediated endocytosis of virus by host</keyword>
<dbReference type="SUPFAM" id="SSF58069">
    <property type="entry name" value="Virus ectodomain"/>
    <property type="match status" value="1"/>
</dbReference>
<feature type="disulfide bond" evidence="32">
    <location>
        <begin position="210"/>
        <end position="239"/>
    </location>
</feature>
<evidence type="ECO:0000256" key="6">
    <source>
        <dbReference type="ARBA" id="ARBA00004650"/>
    </source>
</evidence>
<dbReference type="Gene3D" id="1.10.287.210">
    <property type="match status" value="1"/>
</dbReference>
<evidence type="ECO:0000256" key="8">
    <source>
        <dbReference type="ARBA" id="ARBA00022510"/>
    </source>
</evidence>
<comment type="PTM">
    <text evidence="32">Highly glycosylated by host. The high number of glycan on the protein is reffered to as 'glycan shield' because it contributes to hide protein sequence from adaptive immune system.</text>
</comment>
<evidence type="ECO:0000256" key="10">
    <source>
        <dbReference type="ARBA" id="ARBA00022570"/>
    </source>
</evidence>
<accession>A0A1W6IQD9</accession>
<feature type="disulfide bond" evidence="32">
    <location>
        <begin position="587"/>
        <end position="593"/>
    </location>
</feature>
<dbReference type="GO" id="GO:0016020">
    <property type="term" value="C:membrane"/>
    <property type="evidence" value="ECO:0007669"/>
    <property type="project" value="UniProtKB-UniRule"/>
</dbReference>
<comment type="similarity">
    <text evidence="32">Belongs to the HIV-1 env protein family.</text>
</comment>
<keyword evidence="31 32" id="KW-1160">Virus entry into host cell</keyword>
<dbReference type="GO" id="GO:0005198">
    <property type="term" value="F:structural molecule activity"/>
    <property type="evidence" value="ECO:0007669"/>
    <property type="project" value="UniProtKB-UniRule"/>
</dbReference>
<keyword evidence="16 32" id="KW-0732">Signal</keyword>
<dbReference type="EMBL" id="KX217790">
    <property type="protein sequence ID" value="ARM50555.1"/>
    <property type="molecule type" value="Genomic_RNA"/>
</dbReference>
<evidence type="ECO:0000256" key="14">
    <source>
        <dbReference type="ARBA" id="ARBA00022692"/>
    </source>
</evidence>
<dbReference type="CDD" id="cd09909">
    <property type="entry name" value="HIV-1-like_HR1-HR2"/>
    <property type="match status" value="1"/>
</dbReference>
<evidence type="ECO:0000256" key="34">
    <source>
        <dbReference type="SAM" id="MobiDB-lite"/>
    </source>
</evidence>
<feature type="region of interest" description="MPER; binding to GalCer" evidence="32">
    <location>
        <begin position="651"/>
        <end position="672"/>
    </location>
</feature>
<dbReference type="GO" id="GO:1903911">
    <property type="term" value="P:positive regulation of receptor clustering"/>
    <property type="evidence" value="ECO:0007669"/>
    <property type="project" value="UniProtKB-UniRule"/>
</dbReference>
<comment type="caution">
    <text evidence="32 33">Lacks conserved residue(s) required for the propagation of feature annotation.</text>
</comment>
<comment type="PTM">
    <text evidence="32">Palmitoylation of the transmembrane protein and of Env polyprotein (prior to its proteolytic cleavage) is essential for their association with host cell membrane lipid rafts. Palmitoylation is therefore required for envelope trafficking to classical lipid rafts, but not for viral replication.</text>
</comment>
<keyword evidence="23 32" id="KW-1039">Host endosome</keyword>
<evidence type="ECO:0000256" key="30">
    <source>
        <dbReference type="ARBA" id="ARBA00023288"/>
    </source>
</evidence>
<comment type="function">
    <text evidence="32">Surface protein gp120: Attaches the virus to the host lymphoid cell by binding to the primary receptor CD4. This interaction induces a structural rearrangement creating a high affinity binding site for a chemokine coreceptor like CXCR4 and/or CCR5. Acts as a ligand for CD209/DC-SIGN and CLEC4M/DC-SIGNR, which are respectively found on dendritic cells (DCs), and on endothelial cells of liver sinusoids and lymph node sinuses. These interactions allow capture of viral particles at mucosal surfaces by these cells and subsequent transmission to permissive cells. HIV subverts the migration properties of dendritic cells to gain access to CD4+ T-cells in lymph nodes. Virus transmission to permissive T-cells occurs either in trans (without DCs infection, through viral capture and transmission), or in cis (following DCs productive infection, through the usual CD4-gp120 interaction), thereby inducing a robust infection. In trans infection, bound virions remain infectious over days and it is proposed that they are not degraded, but protected in non-lysosomal acidic organelles within the DCs close to the cell membrane thus contributing to the viral infectious potential during DCs' migration from the periphery to the lymphoid tissues. On arrival at lymphoid tissues, intact virions recycle back to DCs' cell surface allowing virus transmission to CD4+ T-cells.</text>
</comment>
<dbReference type="GO" id="GO:0039654">
    <property type="term" value="P:fusion of virus membrane with host endosome membrane"/>
    <property type="evidence" value="ECO:0007669"/>
    <property type="project" value="UniProtKB-UniRule"/>
</dbReference>
<dbReference type="GO" id="GO:0019031">
    <property type="term" value="C:viral envelope"/>
    <property type="evidence" value="ECO:0007669"/>
    <property type="project" value="UniProtKB-KW"/>
</dbReference>
<keyword evidence="9 32" id="KW-1032">Host cell membrane</keyword>
<keyword evidence="24 32" id="KW-0175">Coiled coil</keyword>
<evidence type="ECO:0000256" key="19">
    <source>
        <dbReference type="ARBA" id="ARBA00022870"/>
    </source>
</evidence>
<comment type="subunit">
    <text evidence="32">The mature envelope protein (Env) consists of a homotrimer of non-covalently associated gp120-gp41 heterodimers. The resulting complex protrudes from the virus surface as a spike. There seems to be as few as 10 spikes on the average virion. Surface protein gp120 interacts with host CD4, CCR5 and CXCR4. Gp120 also interacts with the C-type lectins CD209/DC-SIGN and CLEC4M/DC-SIGNR (collectively referred to as DC-SIGN(R)). Gp120 and gp41 interact with GalCer. Gp120 interacts with host ITGA4/ITGB7 complex; on CD4+ T-cells, this interaction results in rapid activation of integrin ITGAL/LFA-1, which facilitates efficient cell-to-cell spreading of HIV-1. Gp120 interacts with cell-associated heparan sulfate; this interaction increases virus infectivity on permissive cells and may be involved in infection of CD4- cells.</text>
</comment>
<dbReference type="GO" id="GO:0075512">
    <property type="term" value="P:clathrin-dependent endocytosis of virus by host cell"/>
    <property type="evidence" value="ECO:0007669"/>
    <property type="project" value="UniProtKB-UniRule"/>
</dbReference>
<evidence type="ECO:0000256" key="17">
    <source>
        <dbReference type="ARBA" id="ARBA00022804"/>
    </source>
</evidence>
<feature type="transmembrane region" description="Helical" evidence="33">
    <location>
        <begin position="12"/>
        <end position="29"/>
    </location>
</feature>
<keyword evidence="28 32" id="KW-0325">Glycoprotein</keyword>
<evidence type="ECO:0000256" key="18">
    <source>
        <dbReference type="ARBA" id="ARBA00022844"/>
    </source>
</evidence>
<evidence type="ECO:0000256" key="28">
    <source>
        <dbReference type="ARBA" id="ARBA00023180"/>
    </source>
</evidence>
<keyword evidence="13 32" id="KW-0165">Cleavage on pair of basic residues</keyword>
<evidence type="ECO:0000256" key="29">
    <source>
        <dbReference type="ARBA" id="ARBA00023280"/>
    </source>
</evidence>
<evidence type="ECO:0000256" key="12">
    <source>
        <dbReference type="ARBA" id="ARBA00022595"/>
    </source>
</evidence>
<evidence type="ECO:0000256" key="16">
    <source>
        <dbReference type="ARBA" id="ARBA00022729"/>
    </source>
</evidence>
<keyword evidence="15 32" id="KW-0053">Apoptosis</keyword>
<evidence type="ECO:0000256" key="32">
    <source>
        <dbReference type="HAMAP-Rule" id="MF_04083"/>
    </source>
</evidence>
<evidence type="ECO:0000256" key="13">
    <source>
        <dbReference type="ARBA" id="ARBA00022685"/>
    </source>
</evidence>
<comment type="function">
    <text evidence="32">Envelope glycoprotein gp160: Oligomerizes in the host endoplasmic reticulum into predominantly trimers. In a second time, gp160 transits in the host Golgi, where glycosylation is completed. The precursor is then proteolytically cleaved in the trans-Golgi and thereby activated by cellular furin or furin-like proteases to produce gp120 and gp41.</text>
</comment>
<comment type="function">
    <text evidence="32">Transmembrane protein gp41: Acts as a class I viral fusion protein. Under the current model, the protein has at least 3 conformational states: pre-fusion native state, pre-hairpin intermediate state, and post-fusion hairpin state. During fusion of viral and target intracellular membranes, the coiled coil regions (heptad repeats) assume a trimer-of-hairpins structure, positioning the fusion peptide in close proximity to the C-terminal region of the ectodomain. The formation of this structure appears to drive apposition and subsequent fusion of viral and target cell membranes. Complete fusion occurs in host cell endosomes and is dynamin-dependent, however some lipid transfer might occur at the plasma membrane. The virus undergoes clathrin-dependent internalization long before endosomal fusion, thus minimizing the surface exposure of conserved viral epitopes during fusion and reducing the efficacy of inhibitors targeting these epitopes. Membranes fusion leads to delivery of the nucleocapsid into the cytoplasm.</text>
</comment>
<evidence type="ECO:0000259" key="35">
    <source>
        <dbReference type="Pfam" id="PF00516"/>
    </source>
</evidence>
<dbReference type="GO" id="GO:0019064">
    <property type="term" value="P:fusion of virus membrane with host plasma membrane"/>
    <property type="evidence" value="ECO:0007669"/>
    <property type="project" value="UniProtKB-UniRule"/>
</dbReference>
<feature type="topological domain" description="Cytoplasmic" evidence="32">
    <location>
        <begin position="695"/>
        <end position="852"/>
    </location>
</feature>
<evidence type="ECO:0000256" key="23">
    <source>
        <dbReference type="ARBA" id="ARBA00023046"/>
    </source>
</evidence>
<feature type="short sequence motif" description="Di-leucine internalization motif" evidence="32">
    <location>
        <begin position="851"/>
        <end position="852"/>
    </location>
</feature>
<comment type="domain">
    <text evidence="32">The YXXL motif is involved in determining the exact site of viral release at the surface of infected mononuclear cells and promotes endocytosis. YXXL and di-leucine endocytosis motifs interact directly or indirectly with the clathrin adapter complexes, opperate independently, and their activities are not additive.</text>
</comment>
<keyword evidence="8 32" id="KW-1170">Fusion of virus membrane with host endosomal membrane</keyword>
<organismHost>
    <name type="scientific">Homo sapiens</name>
    <name type="common">Human</name>
    <dbReference type="NCBI Taxonomy" id="9606"/>
</organismHost>
<name>A0A1W6IQD9_HV1</name>
<evidence type="ECO:0000313" key="37">
    <source>
        <dbReference type="EMBL" id="ARM50555.1"/>
    </source>
</evidence>
<feature type="region of interest" description="CD4-binding loop" evidence="32">
    <location>
        <begin position="354"/>
        <end position="364"/>
    </location>
</feature>
<keyword evidence="29 32" id="KW-0899">Viral immunoevasion</keyword>
<evidence type="ECO:0000256" key="21">
    <source>
        <dbReference type="ARBA" id="ARBA00022890"/>
    </source>
</evidence>
<feature type="site" description="Cleavage; by host furin" evidence="32">
    <location>
        <begin position="500"/>
        <end position="501"/>
    </location>
</feature>
<gene>
    <name evidence="32 37" type="primary">env</name>
</gene>
<dbReference type="GO" id="GO:1903908">
    <property type="term" value="P:positive regulation of plasma membrane raft polarization"/>
    <property type="evidence" value="ECO:0007669"/>
    <property type="project" value="UniProtKB-UniRule"/>
</dbReference>
<evidence type="ECO:0000256" key="7">
    <source>
        <dbReference type="ARBA" id="ARBA00022506"/>
    </source>
</evidence>
<feature type="region of interest" description="Immunosuppression" evidence="32">
    <location>
        <begin position="563"/>
        <end position="581"/>
    </location>
</feature>
<keyword evidence="18 32" id="KW-0946">Virion</keyword>
<evidence type="ECO:0000256" key="3">
    <source>
        <dbReference type="ARBA" id="ARBA00004505"/>
    </source>
</evidence>
<feature type="chain" id="PRO_5023287668" description="Transmembrane protein gp41" evidence="32">
    <location>
        <begin position="501"/>
        <end position="852"/>
    </location>
</feature>
<feature type="disulfide bond" evidence="32">
    <location>
        <begin position="53"/>
        <end position="73"/>
    </location>
</feature>